<proteinExistence type="predicted"/>
<reference evidence="3 4" key="1">
    <citation type="submission" date="2024-10" db="EMBL/GenBank/DDBJ databases">
        <title>Updated reference genomes for cyclostephanoid diatoms.</title>
        <authorList>
            <person name="Roberts W.R."/>
            <person name="Alverson A.J."/>
        </authorList>
    </citation>
    <scope>NUCLEOTIDE SEQUENCE [LARGE SCALE GENOMIC DNA]</scope>
    <source>
        <strain evidence="3 4">AJA010-31</strain>
    </source>
</reference>
<dbReference type="EMBL" id="JALLPJ020000810">
    <property type="protein sequence ID" value="KAL3782350.1"/>
    <property type="molecule type" value="Genomic_DNA"/>
</dbReference>
<name>A0ABD3P2H1_9STRA</name>
<evidence type="ECO:0000259" key="2">
    <source>
        <dbReference type="Pfam" id="PF07059"/>
    </source>
</evidence>
<protein>
    <recommendedName>
        <fullName evidence="2">Protein ENHANCED DISEASE RESISTANCE 2 C-terminal domain-containing protein</fullName>
    </recommendedName>
</protein>
<evidence type="ECO:0000256" key="1">
    <source>
        <dbReference type="SAM" id="Phobius"/>
    </source>
</evidence>
<evidence type="ECO:0000313" key="3">
    <source>
        <dbReference type="EMBL" id="KAL3782350.1"/>
    </source>
</evidence>
<comment type="caution">
    <text evidence="3">The sequence shown here is derived from an EMBL/GenBank/DDBJ whole genome shotgun (WGS) entry which is preliminary data.</text>
</comment>
<dbReference type="InterPro" id="IPR045096">
    <property type="entry name" value="EDR2-like"/>
</dbReference>
<organism evidence="3 4">
    <name type="scientific">Cyclotella atomus</name>
    <dbReference type="NCBI Taxonomy" id="382360"/>
    <lineage>
        <taxon>Eukaryota</taxon>
        <taxon>Sar</taxon>
        <taxon>Stramenopiles</taxon>
        <taxon>Ochrophyta</taxon>
        <taxon>Bacillariophyta</taxon>
        <taxon>Coscinodiscophyceae</taxon>
        <taxon>Thalassiosirophycidae</taxon>
        <taxon>Stephanodiscales</taxon>
        <taxon>Stephanodiscaceae</taxon>
        <taxon>Cyclotella</taxon>
    </lineage>
</organism>
<sequence length="555" mass="61817">MSTNNKHPHVNLATTHLKRALQKGKAAAEKVTCKILGSSEHKEPFSVRSSVDSNYSELQFAADSSAVEVCNDSNENLLSKVKSEIVLSGTHHDKVLEGGSSKSGFALLPLLLICGGLFHAFYKNDCRLAALADESVPLYSVVLVAAVSFLMGRLSEVFFGSRKSSVIQQSQRYSNAVSLTSHDNISGQHGAAEVLDQNDARQLRNQEELTYTQQIFHKLYSGKQKVKRKVSKAKRVWTVLSSPELPHIHISRDLNRHLLTYHDFTKSIAPTSTALNQNQNHDASTISRSVEGSVSVKDTAIGHCVLNNSADTSFEDGGFEYIIEPMCSLRGMDLFLADDPEVEIWRQPLLIESGLRKFPTLVVNLMLPFGNMTVYMKLPRWFGDWSNIPEEKDEDSPDVKAMKRFLNGDDEYRNARTKLMPYIVDGPMAIRLIKPKPQEFNVHGARHPVSWHKVDQSIDPKTGKKSAAIMECDIDLVSNPAIRKIVNMVRPHLSRITIDLALIVSKPKGSEIDEQSACIGMWRIDKVDFEGCAVLPHKSIEEVAKEVQSFIALEA</sequence>
<accession>A0ABD3P2H1</accession>
<feature type="transmembrane region" description="Helical" evidence="1">
    <location>
        <begin position="137"/>
        <end position="154"/>
    </location>
</feature>
<dbReference type="AlphaFoldDB" id="A0ABD3P2H1"/>
<dbReference type="Pfam" id="PF07059">
    <property type="entry name" value="EDR2_C"/>
    <property type="match status" value="1"/>
</dbReference>
<dbReference type="PANTHER" id="PTHR12136:SF41">
    <property type="entry name" value="PLECKSTRIN HOMOLOGY (PH) AND LIPID-BINDING START DOMAINS-CONTAINING PROTEIN"/>
    <property type="match status" value="1"/>
</dbReference>
<feature type="domain" description="Protein ENHANCED DISEASE RESISTANCE 2 C-terminal" evidence="2">
    <location>
        <begin position="325"/>
        <end position="528"/>
    </location>
</feature>
<keyword evidence="1" id="KW-0812">Transmembrane</keyword>
<keyword evidence="1" id="KW-0472">Membrane</keyword>
<evidence type="ECO:0000313" key="4">
    <source>
        <dbReference type="Proteomes" id="UP001530400"/>
    </source>
</evidence>
<keyword evidence="4" id="KW-1185">Reference proteome</keyword>
<dbReference type="Proteomes" id="UP001530400">
    <property type="component" value="Unassembled WGS sequence"/>
</dbReference>
<feature type="transmembrane region" description="Helical" evidence="1">
    <location>
        <begin position="104"/>
        <end position="122"/>
    </location>
</feature>
<dbReference type="InterPro" id="IPR009769">
    <property type="entry name" value="EDR2_C"/>
</dbReference>
<dbReference type="PANTHER" id="PTHR12136">
    <property type="entry name" value="ENHANCED DISEASE RESISTANCE-RELATED"/>
    <property type="match status" value="1"/>
</dbReference>
<gene>
    <name evidence="3" type="ORF">ACHAWO_003723</name>
</gene>
<keyword evidence="1" id="KW-1133">Transmembrane helix</keyword>